<accession>A0A165ICL8</accession>
<dbReference type="SUPFAM" id="SSF50978">
    <property type="entry name" value="WD40 repeat-like"/>
    <property type="match status" value="1"/>
</dbReference>
<dbReference type="PROSITE" id="PS50294">
    <property type="entry name" value="WD_REPEATS_REGION"/>
    <property type="match status" value="2"/>
</dbReference>
<dbReference type="GeneID" id="63830794"/>
<proteinExistence type="predicted"/>
<evidence type="ECO:0000256" key="3">
    <source>
        <dbReference type="PROSITE-ProRule" id="PRU00221"/>
    </source>
</evidence>
<dbReference type="Gene3D" id="2.130.10.10">
    <property type="entry name" value="YVTN repeat-like/Quinoprotein amine dehydrogenase"/>
    <property type="match status" value="2"/>
</dbReference>
<feature type="region of interest" description="Disordered" evidence="4">
    <location>
        <begin position="358"/>
        <end position="387"/>
    </location>
</feature>
<dbReference type="InterPro" id="IPR015943">
    <property type="entry name" value="WD40/YVTN_repeat-like_dom_sf"/>
</dbReference>
<dbReference type="SMART" id="SM00320">
    <property type="entry name" value="WD40"/>
    <property type="match status" value="5"/>
</dbReference>
<dbReference type="InterPro" id="IPR039328">
    <property type="entry name" value="WDR89"/>
</dbReference>
<gene>
    <name evidence="5" type="ORF">LAESUDRAFT_766978</name>
</gene>
<evidence type="ECO:0000256" key="2">
    <source>
        <dbReference type="ARBA" id="ARBA00022737"/>
    </source>
</evidence>
<dbReference type="InterPro" id="IPR001680">
    <property type="entry name" value="WD40_rpt"/>
</dbReference>
<dbReference type="EMBL" id="KV427605">
    <property type="protein sequence ID" value="KZT12893.1"/>
    <property type="molecule type" value="Genomic_DNA"/>
</dbReference>
<evidence type="ECO:0000313" key="5">
    <source>
        <dbReference type="EMBL" id="KZT12893.1"/>
    </source>
</evidence>
<feature type="repeat" description="WD" evidence="3">
    <location>
        <begin position="319"/>
        <end position="350"/>
    </location>
</feature>
<dbReference type="STRING" id="1314785.A0A165ICL8"/>
<dbReference type="RefSeq" id="XP_040770403.1">
    <property type="nucleotide sequence ID" value="XM_040913766.1"/>
</dbReference>
<dbReference type="OrthoDB" id="25131at2759"/>
<keyword evidence="1 3" id="KW-0853">WD repeat</keyword>
<dbReference type="InParanoid" id="A0A165ICL8"/>
<evidence type="ECO:0000313" key="6">
    <source>
        <dbReference type="Proteomes" id="UP000076871"/>
    </source>
</evidence>
<name>A0A165ICL8_9APHY</name>
<sequence length="387" mass="41540">MSLRASPSFKCVSSPIKSTSLPSQAYVLSIASLPSHYAVSASSPDNAIWLFDKSRLDIVRMLAGHDSSITGLRSASTFAGSSSPVLLSCGKDGSVKVWDARSPETVTALTAGSAPALLSCDISTDGRIIAAGTELKGDDALVLYWDPRSPAAPLRTHSSTHSDDITAVHFSHSSSGSRVLLSASSDGLLCTSNAEEEDEDEACLHVGNWGCSIAQAGWVYGRSGSPGIWASSDMETFSVWSGELDRVQDVDMRQPSVHRQDFTWVTDYLIGCHNIAFIPMGMDNNLGVFVGSNEGDIAIISRPTYLDLESPWIMSNLWTNGHAGVVRSVLWDEQNNILLTGGEDSKLNAWTGPVLPAAPTSISTKRHREDAMDVDGDSVQNRKRRHS</sequence>
<dbReference type="PANTHER" id="PTHR22889">
    <property type="entry name" value="WD REPEAT-CONTAINING PROTEIN 89"/>
    <property type="match status" value="1"/>
</dbReference>
<dbReference type="InterPro" id="IPR036322">
    <property type="entry name" value="WD40_repeat_dom_sf"/>
</dbReference>
<dbReference type="PANTHER" id="PTHR22889:SF0">
    <property type="entry name" value="WD REPEAT-CONTAINING PROTEIN 89"/>
    <property type="match status" value="1"/>
</dbReference>
<feature type="repeat" description="WD" evidence="3">
    <location>
        <begin position="62"/>
        <end position="108"/>
    </location>
</feature>
<dbReference type="PROSITE" id="PS00678">
    <property type="entry name" value="WD_REPEATS_1"/>
    <property type="match status" value="1"/>
</dbReference>
<dbReference type="InterPro" id="IPR019775">
    <property type="entry name" value="WD40_repeat_CS"/>
</dbReference>
<evidence type="ECO:0000256" key="1">
    <source>
        <dbReference type="ARBA" id="ARBA00022574"/>
    </source>
</evidence>
<protein>
    <submittedName>
        <fullName evidence="5">WD40 repeat-like protein</fullName>
    </submittedName>
</protein>
<reference evidence="5 6" key="1">
    <citation type="journal article" date="2016" name="Mol. Biol. Evol.">
        <title>Comparative Genomics of Early-Diverging Mushroom-Forming Fungi Provides Insights into the Origins of Lignocellulose Decay Capabilities.</title>
        <authorList>
            <person name="Nagy L.G."/>
            <person name="Riley R."/>
            <person name="Tritt A."/>
            <person name="Adam C."/>
            <person name="Daum C."/>
            <person name="Floudas D."/>
            <person name="Sun H."/>
            <person name="Yadav J.S."/>
            <person name="Pangilinan J."/>
            <person name="Larsson K.H."/>
            <person name="Matsuura K."/>
            <person name="Barry K."/>
            <person name="Labutti K."/>
            <person name="Kuo R."/>
            <person name="Ohm R.A."/>
            <person name="Bhattacharya S.S."/>
            <person name="Shirouzu T."/>
            <person name="Yoshinaga Y."/>
            <person name="Martin F.M."/>
            <person name="Grigoriev I.V."/>
            <person name="Hibbett D.S."/>
        </authorList>
    </citation>
    <scope>NUCLEOTIDE SEQUENCE [LARGE SCALE GENOMIC DNA]</scope>
    <source>
        <strain evidence="5 6">93-53</strain>
    </source>
</reference>
<dbReference type="PROSITE" id="PS50082">
    <property type="entry name" value="WD_REPEATS_2"/>
    <property type="match status" value="2"/>
</dbReference>
<keyword evidence="2" id="KW-0677">Repeat</keyword>
<keyword evidence="6" id="KW-1185">Reference proteome</keyword>
<evidence type="ECO:0000256" key="4">
    <source>
        <dbReference type="SAM" id="MobiDB-lite"/>
    </source>
</evidence>
<dbReference type="Pfam" id="PF00400">
    <property type="entry name" value="WD40"/>
    <property type="match status" value="2"/>
</dbReference>
<organism evidence="5 6">
    <name type="scientific">Laetiporus sulphureus 93-53</name>
    <dbReference type="NCBI Taxonomy" id="1314785"/>
    <lineage>
        <taxon>Eukaryota</taxon>
        <taxon>Fungi</taxon>
        <taxon>Dikarya</taxon>
        <taxon>Basidiomycota</taxon>
        <taxon>Agaricomycotina</taxon>
        <taxon>Agaricomycetes</taxon>
        <taxon>Polyporales</taxon>
        <taxon>Laetiporus</taxon>
    </lineage>
</organism>
<dbReference type="AlphaFoldDB" id="A0A165ICL8"/>
<dbReference type="Proteomes" id="UP000076871">
    <property type="component" value="Unassembled WGS sequence"/>
</dbReference>